<feature type="transmembrane region" description="Helical" evidence="1">
    <location>
        <begin position="177"/>
        <end position="201"/>
    </location>
</feature>
<evidence type="ECO:0000313" key="4">
    <source>
        <dbReference type="Proteomes" id="UP000245119"/>
    </source>
</evidence>
<comment type="caution">
    <text evidence="3">The sequence shown here is derived from an EMBL/GenBank/DDBJ whole genome shotgun (WGS) entry which is preliminary data.</text>
</comment>
<evidence type="ECO:0000313" key="3">
    <source>
        <dbReference type="EMBL" id="PVD21483.1"/>
    </source>
</evidence>
<organism evidence="3 4">
    <name type="scientific">Pomacea canaliculata</name>
    <name type="common">Golden apple snail</name>
    <dbReference type="NCBI Taxonomy" id="400727"/>
    <lineage>
        <taxon>Eukaryota</taxon>
        <taxon>Metazoa</taxon>
        <taxon>Spiralia</taxon>
        <taxon>Lophotrochozoa</taxon>
        <taxon>Mollusca</taxon>
        <taxon>Gastropoda</taxon>
        <taxon>Caenogastropoda</taxon>
        <taxon>Architaenioglossa</taxon>
        <taxon>Ampullarioidea</taxon>
        <taxon>Ampullariidae</taxon>
        <taxon>Pomacea</taxon>
    </lineage>
</organism>
<dbReference type="PANTHER" id="PTHR46593:SF1">
    <property type="entry name" value="TRANSMEMBRANE PROTEIN 64"/>
    <property type="match status" value="1"/>
</dbReference>
<reference evidence="3 4" key="1">
    <citation type="submission" date="2018-04" db="EMBL/GenBank/DDBJ databases">
        <title>The genome of golden apple snail Pomacea canaliculata provides insight into stress tolerance and invasive adaptation.</title>
        <authorList>
            <person name="Liu C."/>
            <person name="Liu B."/>
            <person name="Ren Y."/>
            <person name="Zhang Y."/>
            <person name="Wang H."/>
            <person name="Li S."/>
            <person name="Jiang F."/>
            <person name="Yin L."/>
            <person name="Zhang G."/>
            <person name="Qian W."/>
            <person name="Fan W."/>
        </authorList>
    </citation>
    <scope>NUCLEOTIDE SEQUENCE [LARGE SCALE GENOMIC DNA]</scope>
    <source>
        <strain evidence="3">SZHN2017</strain>
        <tissue evidence="3">Muscle</tissue>
    </source>
</reference>
<dbReference type="InterPro" id="IPR053069">
    <property type="entry name" value="TVP38/TMEM64"/>
</dbReference>
<feature type="transmembrane region" description="Helical" evidence="1">
    <location>
        <begin position="108"/>
        <end position="133"/>
    </location>
</feature>
<dbReference type="InterPro" id="IPR032816">
    <property type="entry name" value="VTT_dom"/>
</dbReference>
<keyword evidence="1" id="KW-0472">Membrane</keyword>
<dbReference type="GO" id="GO:0051480">
    <property type="term" value="P:regulation of cytosolic calcium ion concentration"/>
    <property type="evidence" value="ECO:0007669"/>
    <property type="project" value="TreeGrafter"/>
</dbReference>
<dbReference type="AlphaFoldDB" id="A0A2T7NJZ1"/>
<evidence type="ECO:0000259" key="2">
    <source>
        <dbReference type="Pfam" id="PF09335"/>
    </source>
</evidence>
<gene>
    <name evidence="3" type="ORF">C0Q70_19656</name>
</gene>
<dbReference type="OrthoDB" id="166803at2759"/>
<keyword evidence="1" id="KW-0812">Transmembrane</keyword>
<accession>A0A2T7NJZ1</accession>
<name>A0A2T7NJZ1_POMCA</name>
<dbReference type="Proteomes" id="UP000245119">
    <property type="component" value="Linkage Group LG12"/>
</dbReference>
<feature type="transmembrane region" description="Helical" evidence="1">
    <location>
        <begin position="145"/>
        <end position="165"/>
    </location>
</feature>
<keyword evidence="1" id="KW-1133">Transmembrane helix</keyword>
<proteinExistence type="predicted"/>
<dbReference type="GO" id="GO:0005783">
    <property type="term" value="C:endoplasmic reticulum"/>
    <property type="evidence" value="ECO:0007669"/>
    <property type="project" value="TreeGrafter"/>
</dbReference>
<dbReference type="Pfam" id="PF09335">
    <property type="entry name" value="VTT_dom"/>
    <property type="match status" value="1"/>
</dbReference>
<evidence type="ECO:0000256" key="1">
    <source>
        <dbReference type="SAM" id="Phobius"/>
    </source>
</evidence>
<dbReference type="EMBL" id="PZQS01000012">
    <property type="protein sequence ID" value="PVD21483.1"/>
    <property type="molecule type" value="Genomic_DNA"/>
</dbReference>
<feature type="domain" description="VTT" evidence="2">
    <location>
        <begin position="167"/>
        <end position="282"/>
    </location>
</feature>
<protein>
    <recommendedName>
        <fullName evidence="2">VTT domain-containing protein</fullName>
    </recommendedName>
</protein>
<sequence length="310" mass="34614">MLTWSNAALGLNSRYTFYCQIIVKMSKFIVSPAMLIGEPSKIDELFLPSSLRPASLAHELCENLALEAEMGLSKHGSDQPTREEMKFDDTTRIIVDALVKTPNATTRWYQASFTSIIFIIAIILFLFFGRSYIHALLMWLQEADLVVGLIIFTLLFCVVSFPLFWGYSLLLLAAGYLYGFILGPLVSLVCCVLGLLCANLAMRNICRTYFMDKFYSSKVESIIQLLNGSSRFKIVALSRLTPVPFGLQNALFSLADIGHLEYLLASAVGLAPMAALNCYMGSTLRTMEDIMTDQTNQWTGYFIFIGQGTQ</sequence>
<keyword evidence="4" id="KW-1185">Reference proteome</keyword>
<dbReference type="STRING" id="400727.A0A2T7NJZ1"/>
<dbReference type="PANTHER" id="PTHR46593">
    <property type="entry name" value="TRANSMEMBRANE PROTEIN 64"/>
    <property type="match status" value="1"/>
</dbReference>